<proteinExistence type="predicted"/>
<dbReference type="EMBL" id="VOKX01000009">
    <property type="protein sequence ID" value="KAB7850107.1"/>
    <property type="molecule type" value="Genomic_DNA"/>
</dbReference>
<gene>
    <name evidence="1" type="ORF">FRZ00_05760</name>
</gene>
<evidence type="ECO:0000313" key="1">
    <source>
        <dbReference type="EMBL" id="KAB7850107.1"/>
    </source>
</evidence>
<keyword evidence="2" id="KW-1185">Reference proteome</keyword>
<protein>
    <submittedName>
        <fullName evidence="1">Uncharacterized protein</fullName>
    </submittedName>
</protein>
<name>A0A5N5WEG0_STRMB</name>
<sequence>MNLKRQPQPPEYPQYLSREEIQAATEEAIKHFCHPRLDHRELNDRLTAYLTALMLMVDHQMACRPHDPEHSSRGAALAQARWILDQPPARGCRAEAKRVHALSVRVDDLLRYLPRDERCPTR</sequence>
<dbReference type="RefSeq" id="WP_152262646.1">
    <property type="nucleotide sequence ID" value="NZ_VOKX01000009.1"/>
</dbReference>
<organism evidence="1 2">
    <name type="scientific">Streptomyces mobaraensis</name>
    <name type="common">Streptoverticillium mobaraense</name>
    <dbReference type="NCBI Taxonomy" id="35621"/>
    <lineage>
        <taxon>Bacteria</taxon>
        <taxon>Bacillati</taxon>
        <taxon>Actinomycetota</taxon>
        <taxon>Actinomycetes</taxon>
        <taxon>Kitasatosporales</taxon>
        <taxon>Streptomycetaceae</taxon>
        <taxon>Streptomyces</taxon>
    </lineage>
</organism>
<reference evidence="1 2" key="1">
    <citation type="journal article" date="2019" name="Microb. Cell Fact.">
        <title>Exploring novel herbicidin analogues by transcriptional regulator overexpression and MS/MS molecular networking.</title>
        <authorList>
            <person name="Shi Y."/>
            <person name="Gu R."/>
            <person name="Li Y."/>
            <person name="Wang X."/>
            <person name="Ren W."/>
            <person name="Li X."/>
            <person name="Wang L."/>
            <person name="Xie Y."/>
            <person name="Hong B."/>
        </authorList>
    </citation>
    <scope>NUCLEOTIDE SEQUENCE [LARGE SCALE GENOMIC DNA]</scope>
    <source>
        <strain evidence="1 2">US-43</strain>
    </source>
</reference>
<dbReference type="AlphaFoldDB" id="A0A5N5WEG0"/>
<evidence type="ECO:0000313" key="2">
    <source>
        <dbReference type="Proteomes" id="UP000327000"/>
    </source>
</evidence>
<accession>A0A5N5WEG0</accession>
<dbReference type="Proteomes" id="UP000327000">
    <property type="component" value="Unassembled WGS sequence"/>
</dbReference>
<comment type="caution">
    <text evidence="1">The sequence shown here is derived from an EMBL/GenBank/DDBJ whole genome shotgun (WGS) entry which is preliminary data.</text>
</comment>